<dbReference type="AlphaFoldDB" id="A0A061B4G3"/>
<keyword evidence="1" id="KW-0472">Membrane</keyword>
<proteinExistence type="predicted"/>
<dbReference type="EMBL" id="LK052945">
    <property type="protein sequence ID" value="CDR44841.1"/>
    <property type="molecule type" value="Genomic_DNA"/>
</dbReference>
<dbReference type="OrthoDB" id="10340934at2759"/>
<sequence>MPLDPALRRDIPLYLALTSLFFLPVVAPSSHAHSLRTQVRDLARAFTRAVAIVFGATGVVVLGGGALLMGEKLYWRVREWMWGNGRGNADE</sequence>
<organism evidence="2">
    <name type="scientific">Rhodotorula toruloides</name>
    <name type="common">Yeast</name>
    <name type="synonym">Rhodosporidium toruloides</name>
    <dbReference type="NCBI Taxonomy" id="5286"/>
    <lineage>
        <taxon>Eukaryota</taxon>
        <taxon>Fungi</taxon>
        <taxon>Dikarya</taxon>
        <taxon>Basidiomycota</taxon>
        <taxon>Pucciniomycotina</taxon>
        <taxon>Microbotryomycetes</taxon>
        <taxon>Sporidiobolales</taxon>
        <taxon>Sporidiobolaceae</taxon>
        <taxon>Rhodotorula</taxon>
    </lineage>
</organism>
<evidence type="ECO:0000313" key="2">
    <source>
        <dbReference type="EMBL" id="CDR44841.1"/>
    </source>
</evidence>
<evidence type="ECO:0000256" key="1">
    <source>
        <dbReference type="SAM" id="Phobius"/>
    </source>
</evidence>
<feature type="transmembrane region" description="Helical" evidence="1">
    <location>
        <begin position="48"/>
        <end position="69"/>
    </location>
</feature>
<name>A0A061B4G3_RHOTO</name>
<reference evidence="2" key="1">
    <citation type="journal article" date="2014" name="Genome Announc.">
        <title>Draft genome sequence of Rhodosporidium toruloides CECT1137, an oleaginous yeast of biotechnological interest.</title>
        <authorList>
            <person name="Morin N."/>
            <person name="Calcas X."/>
            <person name="Devillers H."/>
            <person name="Durrens P."/>
            <person name="Sherman D.J."/>
            <person name="Nicaud J.-M."/>
            <person name="Neuveglise C."/>
        </authorList>
    </citation>
    <scope>NUCLEOTIDE SEQUENCE</scope>
    <source>
        <strain evidence="2">CECT1137</strain>
    </source>
</reference>
<keyword evidence="1" id="KW-1133">Transmembrane helix</keyword>
<protein>
    <submittedName>
        <fullName evidence="2">RHTO0S10e01662g1_1</fullName>
    </submittedName>
</protein>
<gene>
    <name evidence="2" type="ORF">RHTO0S_10e01662g</name>
</gene>
<keyword evidence="1" id="KW-0812">Transmembrane</keyword>
<accession>A0A061B4G3</accession>